<proteinExistence type="predicted"/>
<dbReference type="RefSeq" id="WP_200595359.1">
    <property type="nucleotide sequence ID" value="NZ_JAEPBG010000010.1"/>
</dbReference>
<evidence type="ECO:0000256" key="1">
    <source>
        <dbReference type="SAM" id="Phobius"/>
    </source>
</evidence>
<keyword evidence="1" id="KW-1133">Transmembrane helix</keyword>
<organism evidence="2 3">
    <name type="scientific">Noviherbaspirillum pedocola</name>
    <dbReference type="NCBI Taxonomy" id="2801341"/>
    <lineage>
        <taxon>Bacteria</taxon>
        <taxon>Pseudomonadati</taxon>
        <taxon>Pseudomonadota</taxon>
        <taxon>Betaproteobacteria</taxon>
        <taxon>Burkholderiales</taxon>
        <taxon>Oxalobacteraceae</taxon>
        <taxon>Noviherbaspirillum</taxon>
    </lineage>
</organism>
<reference evidence="2" key="1">
    <citation type="submission" date="2021-01" db="EMBL/GenBank/DDBJ databases">
        <title>Genome sequence of strain Noviherbaspirillum sp. DKR-6.</title>
        <authorList>
            <person name="Chaudhary D.K."/>
        </authorList>
    </citation>
    <scope>NUCLEOTIDE SEQUENCE</scope>
    <source>
        <strain evidence="2">DKR-6</strain>
    </source>
</reference>
<dbReference type="AlphaFoldDB" id="A0A934SY91"/>
<protein>
    <submittedName>
        <fullName evidence="2">Uncharacterized protein</fullName>
    </submittedName>
</protein>
<evidence type="ECO:0000313" key="2">
    <source>
        <dbReference type="EMBL" id="MBK4737241.1"/>
    </source>
</evidence>
<dbReference type="Proteomes" id="UP000622890">
    <property type="component" value="Unassembled WGS sequence"/>
</dbReference>
<accession>A0A934SY91</accession>
<keyword evidence="1" id="KW-0812">Transmembrane</keyword>
<name>A0A934SY91_9BURK</name>
<sequence>MDGRRHCGTAMRRKFPPARYHPHFAACAAFRESALKKQQGLTIIQLMVVLLVAGLVGFYVIRAVVDYRCKDDPTASVCQRSTGS</sequence>
<evidence type="ECO:0000313" key="3">
    <source>
        <dbReference type="Proteomes" id="UP000622890"/>
    </source>
</evidence>
<dbReference type="EMBL" id="JAEPBG010000010">
    <property type="protein sequence ID" value="MBK4737241.1"/>
    <property type="molecule type" value="Genomic_DNA"/>
</dbReference>
<keyword evidence="3" id="KW-1185">Reference proteome</keyword>
<comment type="caution">
    <text evidence="2">The sequence shown here is derived from an EMBL/GenBank/DDBJ whole genome shotgun (WGS) entry which is preliminary data.</text>
</comment>
<gene>
    <name evidence="2" type="ORF">JJB74_21675</name>
</gene>
<feature type="transmembrane region" description="Helical" evidence="1">
    <location>
        <begin position="41"/>
        <end position="61"/>
    </location>
</feature>
<keyword evidence="1" id="KW-0472">Membrane</keyword>